<evidence type="ECO:0000256" key="2">
    <source>
        <dbReference type="ARBA" id="ARBA00023445"/>
    </source>
</evidence>
<protein>
    <recommendedName>
        <fullName evidence="3">NAD-dependent epimerase/dehydratase domain-containing protein</fullName>
    </recommendedName>
</protein>
<dbReference type="InterPro" id="IPR050425">
    <property type="entry name" value="NAD(P)_dehydrat-like"/>
</dbReference>
<organism evidence="4 5">
    <name type="scientific">Armillaria ostoyae</name>
    <name type="common">Armillaria root rot fungus</name>
    <dbReference type="NCBI Taxonomy" id="47428"/>
    <lineage>
        <taxon>Eukaryota</taxon>
        <taxon>Fungi</taxon>
        <taxon>Dikarya</taxon>
        <taxon>Basidiomycota</taxon>
        <taxon>Agaricomycotina</taxon>
        <taxon>Agaricomycetes</taxon>
        <taxon>Agaricomycetidae</taxon>
        <taxon>Agaricales</taxon>
        <taxon>Marasmiineae</taxon>
        <taxon>Physalacriaceae</taxon>
        <taxon>Armillaria</taxon>
    </lineage>
</organism>
<dbReference type="AlphaFoldDB" id="A0A284QSH6"/>
<comment type="similarity">
    <text evidence="2">Belongs to the NAD(P)-dependent epimerase/dehydratase family. Dihydroflavonol-4-reductase subfamily.</text>
</comment>
<accession>A0A284QSH6</accession>
<keyword evidence="1" id="KW-0560">Oxidoreductase</keyword>
<reference evidence="5" key="1">
    <citation type="journal article" date="2017" name="Nat. Ecol. Evol.">
        <title>Genome expansion and lineage-specific genetic innovations in the forest pathogenic fungi Armillaria.</title>
        <authorList>
            <person name="Sipos G."/>
            <person name="Prasanna A.N."/>
            <person name="Walter M.C."/>
            <person name="O'Connor E."/>
            <person name="Balint B."/>
            <person name="Krizsan K."/>
            <person name="Kiss B."/>
            <person name="Hess J."/>
            <person name="Varga T."/>
            <person name="Slot J."/>
            <person name="Riley R."/>
            <person name="Boka B."/>
            <person name="Rigling D."/>
            <person name="Barry K."/>
            <person name="Lee J."/>
            <person name="Mihaltcheva S."/>
            <person name="LaButti K."/>
            <person name="Lipzen A."/>
            <person name="Waldron R."/>
            <person name="Moloney N.M."/>
            <person name="Sperisen C."/>
            <person name="Kredics L."/>
            <person name="Vagvoelgyi C."/>
            <person name="Patrignani A."/>
            <person name="Fitzpatrick D."/>
            <person name="Nagy I."/>
            <person name="Doyle S."/>
            <person name="Anderson J.B."/>
            <person name="Grigoriev I.V."/>
            <person name="Gueldener U."/>
            <person name="Muensterkoetter M."/>
            <person name="Nagy L.G."/>
        </authorList>
    </citation>
    <scope>NUCLEOTIDE SEQUENCE [LARGE SCALE GENOMIC DNA]</scope>
    <source>
        <strain evidence="5">C18/9</strain>
    </source>
</reference>
<feature type="domain" description="NAD-dependent epimerase/dehydratase" evidence="3">
    <location>
        <begin position="16"/>
        <end position="276"/>
    </location>
</feature>
<dbReference type="PANTHER" id="PTHR10366:SF564">
    <property type="entry name" value="STEROL-4-ALPHA-CARBOXYLATE 3-DEHYDROGENASE, DECARBOXYLATING"/>
    <property type="match status" value="1"/>
</dbReference>
<dbReference type="Proteomes" id="UP000219338">
    <property type="component" value="Unassembled WGS sequence"/>
</dbReference>
<dbReference type="SUPFAM" id="SSF51735">
    <property type="entry name" value="NAD(P)-binding Rossmann-fold domains"/>
    <property type="match status" value="1"/>
</dbReference>
<dbReference type="PANTHER" id="PTHR10366">
    <property type="entry name" value="NAD DEPENDENT EPIMERASE/DEHYDRATASE"/>
    <property type="match status" value="1"/>
</dbReference>
<gene>
    <name evidence="4" type="ORF">ARMOST_02731</name>
</gene>
<evidence type="ECO:0000313" key="5">
    <source>
        <dbReference type="Proteomes" id="UP000219338"/>
    </source>
</evidence>
<dbReference type="Pfam" id="PF01370">
    <property type="entry name" value="Epimerase"/>
    <property type="match status" value="1"/>
</dbReference>
<dbReference type="InterPro" id="IPR001509">
    <property type="entry name" value="Epimerase_deHydtase"/>
</dbReference>
<dbReference type="EMBL" id="FUEG01000002">
    <property type="protein sequence ID" value="SJK99430.1"/>
    <property type="molecule type" value="Genomic_DNA"/>
</dbReference>
<dbReference type="OMA" id="VEFSHIH"/>
<dbReference type="GO" id="GO:0016616">
    <property type="term" value="F:oxidoreductase activity, acting on the CH-OH group of donors, NAD or NADP as acceptor"/>
    <property type="evidence" value="ECO:0007669"/>
    <property type="project" value="TreeGrafter"/>
</dbReference>
<evidence type="ECO:0000256" key="1">
    <source>
        <dbReference type="ARBA" id="ARBA00023002"/>
    </source>
</evidence>
<evidence type="ECO:0000259" key="3">
    <source>
        <dbReference type="Pfam" id="PF01370"/>
    </source>
</evidence>
<proteinExistence type="inferred from homology"/>
<name>A0A284QSH6_ARMOS</name>
<dbReference type="InterPro" id="IPR036291">
    <property type="entry name" value="NAD(P)-bd_dom_sf"/>
</dbReference>
<keyword evidence="5" id="KW-1185">Reference proteome</keyword>
<dbReference type="OrthoDB" id="2735536at2759"/>
<dbReference type="STRING" id="47428.A0A284QSH6"/>
<evidence type="ECO:0000313" key="4">
    <source>
        <dbReference type="EMBL" id="SJK99430.1"/>
    </source>
</evidence>
<dbReference type="Gene3D" id="3.40.50.720">
    <property type="entry name" value="NAD(P)-binding Rossmann-like Domain"/>
    <property type="match status" value="1"/>
</dbReference>
<sequence>MTPTARKTSSTTRKLIFVTGGSGFIGLHILTQLLDKGYNVRAYAYPSNVSLPHPTLLFRAARGRKIELLKRALSANYSRDNFEVVEVRDVCSGDFSRILKGVDGIIHAAAPLPGRVSAEAALRTAIEGSLHVLREAVRAKVPRAVVTSSVLTYDFPKGPYDADVWNTITKEEAIASGHPFLIYAAQKKYSDLAVVEFSHIHPEIDVTLVGPPFNYGPFAPGFEHLLPEPDLNALSTNSTIYSFLRPDTAAFPIAPGAIDVRDTARAHVLALESPLSSKIGRKRIAIVCPRECSYRVAIETIARERPELKERLADARLAPEWSSNTLPLDWKRIEEVIGIKPDSFVPWEKTVLDSVDSLLRIENFWKGKGFKLQGYIR</sequence>